<dbReference type="SMART" id="SM00729">
    <property type="entry name" value="Elp3"/>
    <property type="match status" value="1"/>
</dbReference>
<keyword evidence="2" id="KW-0949">S-adenosyl-L-methionine</keyword>
<keyword evidence="3" id="KW-0479">Metal-binding</keyword>
<evidence type="ECO:0000256" key="3">
    <source>
        <dbReference type="ARBA" id="ARBA00022723"/>
    </source>
</evidence>
<dbReference type="InterPro" id="IPR007197">
    <property type="entry name" value="rSAM"/>
</dbReference>
<dbReference type="InterPro" id="IPR051198">
    <property type="entry name" value="BchE-like"/>
</dbReference>
<accession>A0A1G5MLU1</accession>
<dbReference type="SFLD" id="SFLDG01082">
    <property type="entry name" value="B12-binding_domain_containing"/>
    <property type="match status" value="1"/>
</dbReference>
<dbReference type="EMBL" id="FMVW01000001">
    <property type="protein sequence ID" value="SCZ25621.1"/>
    <property type="molecule type" value="Genomic_DNA"/>
</dbReference>
<protein>
    <submittedName>
        <fullName evidence="7">Radical SAM superfamily enzyme YgiQ, UPF0313 family</fullName>
    </submittedName>
</protein>
<sequence>MTAPDLHLIFPPQWSPFQPFLSTPSLKAYLESHGHRVRQSDWNVEFYEYFIDRRRLAKASARLMRYIRELPEENEIYRNSAYLALGILSNYETKRSAVDRLRSPACLDRVEDFYESVTALKRLLYAFSVAEPVVEVGTSSLSTARVLRSAAAVDAFCESEEDNPFLPFVRSKIAEIDEVPRYFGISVIGTEQILPSLTLGAALKARFPGVPILVGGSVFSRLLDRADALQPLFGRFFDIVVRYEGEIPADRLLSATDPCGERTPGIAFYENGRIIMTDLAPQLPMEEIPTPDFGDLDLRRYFSPDIVLPLLSARGCYWDKCAFCYHGMIYGDRYRVRDPKAIAADVERLNARHGVTHFALNDEAIPPKLFKTLPAALPRRTYFFTGLYKFERFFRAEHYRDMYEAGFRSLYIGLESASERVQRHMRKNNTRAVMHANLADADAAGIWNHTFNFFGFPTETEAEAMETAHFLIDNSAIIHSEGTGTFSFEHNAPIAKSPEAFGVSRVVEKTDSILELYYDYEVESGLTQADATRMLERFSEMKRQTGAYRYGGWIPREHLLLLLARHERDALRTKLADLDSRLDEDARWRRDIAWFALQKETGSELRFFVVNTHAGTILETNRDAVLVLEFMPQDVPLKTIVESFPALAPVLTHRAEPVSQPALGPLTPSSSAAGRAA</sequence>
<dbReference type="SFLD" id="SFLDS00029">
    <property type="entry name" value="Radical_SAM"/>
    <property type="match status" value="1"/>
</dbReference>
<evidence type="ECO:0000313" key="8">
    <source>
        <dbReference type="Proteomes" id="UP000199347"/>
    </source>
</evidence>
<evidence type="ECO:0000256" key="1">
    <source>
        <dbReference type="ARBA" id="ARBA00001966"/>
    </source>
</evidence>
<proteinExistence type="predicted"/>
<dbReference type="RefSeq" id="WP_092809731.1">
    <property type="nucleotide sequence ID" value="NZ_FMVW01000001.1"/>
</dbReference>
<dbReference type="InterPro" id="IPR006638">
    <property type="entry name" value="Elp3/MiaA/NifB-like_rSAM"/>
</dbReference>
<evidence type="ECO:0000256" key="4">
    <source>
        <dbReference type="ARBA" id="ARBA00023004"/>
    </source>
</evidence>
<dbReference type="Gene3D" id="3.40.50.280">
    <property type="entry name" value="Cobalamin-binding domain"/>
    <property type="match status" value="1"/>
</dbReference>
<dbReference type="Gene3D" id="3.80.30.20">
    <property type="entry name" value="tm_1862 like domain"/>
    <property type="match status" value="1"/>
</dbReference>
<dbReference type="OrthoDB" id="9801424at2"/>
<dbReference type="GO" id="GO:0005829">
    <property type="term" value="C:cytosol"/>
    <property type="evidence" value="ECO:0007669"/>
    <property type="project" value="TreeGrafter"/>
</dbReference>
<dbReference type="STRING" id="1120955.SAMN03080610_00811"/>
<organism evidence="7 8">
    <name type="scientific">Afifella marina DSM 2698</name>
    <dbReference type="NCBI Taxonomy" id="1120955"/>
    <lineage>
        <taxon>Bacteria</taxon>
        <taxon>Pseudomonadati</taxon>
        <taxon>Pseudomonadota</taxon>
        <taxon>Alphaproteobacteria</taxon>
        <taxon>Hyphomicrobiales</taxon>
        <taxon>Afifellaceae</taxon>
        <taxon>Afifella</taxon>
    </lineage>
</organism>
<evidence type="ECO:0000256" key="2">
    <source>
        <dbReference type="ARBA" id="ARBA00022691"/>
    </source>
</evidence>
<dbReference type="Proteomes" id="UP000199347">
    <property type="component" value="Unassembled WGS sequence"/>
</dbReference>
<dbReference type="PANTHER" id="PTHR43409">
    <property type="entry name" value="ANAEROBIC MAGNESIUM-PROTOPORPHYRIN IX MONOMETHYL ESTER CYCLASE-RELATED"/>
    <property type="match status" value="1"/>
</dbReference>
<dbReference type="GO" id="GO:0051536">
    <property type="term" value="F:iron-sulfur cluster binding"/>
    <property type="evidence" value="ECO:0007669"/>
    <property type="project" value="UniProtKB-KW"/>
</dbReference>
<dbReference type="GO" id="GO:0003824">
    <property type="term" value="F:catalytic activity"/>
    <property type="evidence" value="ECO:0007669"/>
    <property type="project" value="InterPro"/>
</dbReference>
<feature type="domain" description="Radical SAM core" evidence="6">
    <location>
        <begin position="302"/>
        <end position="519"/>
    </location>
</feature>
<evidence type="ECO:0000313" key="7">
    <source>
        <dbReference type="EMBL" id="SCZ25621.1"/>
    </source>
</evidence>
<comment type="cofactor">
    <cofactor evidence="1">
        <name>[4Fe-4S] cluster</name>
        <dbReference type="ChEBI" id="CHEBI:49883"/>
    </cofactor>
</comment>
<name>A0A1G5MLU1_AFIMA</name>
<dbReference type="AlphaFoldDB" id="A0A1G5MLU1"/>
<evidence type="ECO:0000259" key="6">
    <source>
        <dbReference type="PROSITE" id="PS51918"/>
    </source>
</evidence>
<keyword evidence="5" id="KW-0411">Iron-sulfur</keyword>
<dbReference type="InterPro" id="IPR023404">
    <property type="entry name" value="rSAM_horseshoe"/>
</dbReference>
<dbReference type="Pfam" id="PF04055">
    <property type="entry name" value="Radical_SAM"/>
    <property type="match status" value="1"/>
</dbReference>
<keyword evidence="8" id="KW-1185">Reference proteome</keyword>
<gene>
    <name evidence="7" type="ORF">SAMN03080610_00811</name>
</gene>
<keyword evidence="4" id="KW-0408">Iron</keyword>
<reference evidence="7 8" key="1">
    <citation type="submission" date="2016-10" db="EMBL/GenBank/DDBJ databases">
        <authorList>
            <person name="de Groot N.N."/>
        </authorList>
    </citation>
    <scope>NUCLEOTIDE SEQUENCE [LARGE SCALE GENOMIC DNA]</scope>
    <source>
        <strain evidence="7 8">DSM 2698</strain>
    </source>
</reference>
<dbReference type="InterPro" id="IPR058240">
    <property type="entry name" value="rSAM_sf"/>
</dbReference>
<dbReference type="PROSITE" id="PS51918">
    <property type="entry name" value="RADICAL_SAM"/>
    <property type="match status" value="1"/>
</dbReference>
<dbReference type="SUPFAM" id="SSF102114">
    <property type="entry name" value="Radical SAM enzymes"/>
    <property type="match status" value="1"/>
</dbReference>
<dbReference type="PANTHER" id="PTHR43409:SF7">
    <property type="entry name" value="BLL1977 PROTEIN"/>
    <property type="match status" value="1"/>
</dbReference>
<evidence type="ECO:0000256" key="5">
    <source>
        <dbReference type="ARBA" id="ARBA00023014"/>
    </source>
</evidence>
<dbReference type="GO" id="GO:0046872">
    <property type="term" value="F:metal ion binding"/>
    <property type="evidence" value="ECO:0007669"/>
    <property type="project" value="UniProtKB-KW"/>
</dbReference>